<evidence type="ECO:0000313" key="1">
    <source>
        <dbReference type="EMBL" id="QOV18536.1"/>
    </source>
</evidence>
<keyword evidence="2" id="KW-1185">Reference proteome</keyword>
<evidence type="ECO:0000313" key="2">
    <source>
        <dbReference type="Proteomes" id="UP000593601"/>
    </source>
</evidence>
<reference evidence="1 2" key="1">
    <citation type="submission" date="2020-10" db="EMBL/GenBank/DDBJ databases">
        <title>Blautia liquoris sp.nov., isolated from the mud in a fermentation cellar used for the production of Chinese strong-flavoured liquor.</title>
        <authorList>
            <person name="Lu L."/>
        </authorList>
    </citation>
    <scope>NUCLEOTIDE SEQUENCE [LARGE SCALE GENOMIC DNA]</scope>
    <source>
        <strain evidence="1 2">LZLJ-3</strain>
    </source>
</reference>
<dbReference type="AlphaFoldDB" id="A0A7M2RE25"/>
<proteinExistence type="predicted"/>
<accession>A0A7M2RE25</accession>
<organism evidence="1 2">
    <name type="scientific">Blautia liquoris</name>
    <dbReference type="NCBI Taxonomy" id="2779518"/>
    <lineage>
        <taxon>Bacteria</taxon>
        <taxon>Bacillati</taxon>
        <taxon>Bacillota</taxon>
        <taxon>Clostridia</taxon>
        <taxon>Lachnospirales</taxon>
        <taxon>Lachnospiraceae</taxon>
        <taxon>Blautia</taxon>
    </lineage>
</organism>
<dbReference type="Proteomes" id="UP000593601">
    <property type="component" value="Chromosome"/>
</dbReference>
<gene>
    <name evidence="1" type="ORF">INP51_10995</name>
</gene>
<dbReference type="RefSeq" id="WP_193734898.1">
    <property type="nucleotide sequence ID" value="NZ_CP063304.1"/>
</dbReference>
<sequence>MPFITLASVKNIKSVILLREKEAVTPRDRFDLIKGGEVIGDNKVTADPKE</sequence>
<name>A0A7M2RE25_9FIRM</name>
<dbReference type="EMBL" id="CP063304">
    <property type="protein sequence ID" value="QOV18536.1"/>
    <property type="molecule type" value="Genomic_DNA"/>
</dbReference>
<protein>
    <submittedName>
        <fullName evidence="1">Uncharacterized protein</fullName>
    </submittedName>
</protein>
<dbReference type="KEGG" id="bliq:INP51_10995"/>